<feature type="domain" description="RNA polymerase sigma factor 70 region 4 type 2" evidence="6">
    <location>
        <begin position="133"/>
        <end position="180"/>
    </location>
</feature>
<dbReference type="NCBIfam" id="TIGR02985">
    <property type="entry name" value="Sig70_bacteroi1"/>
    <property type="match status" value="1"/>
</dbReference>
<dbReference type="Pfam" id="PF04542">
    <property type="entry name" value="Sigma70_r2"/>
    <property type="match status" value="1"/>
</dbReference>
<dbReference type="GO" id="GO:0006352">
    <property type="term" value="P:DNA-templated transcription initiation"/>
    <property type="evidence" value="ECO:0007669"/>
    <property type="project" value="InterPro"/>
</dbReference>
<dbReference type="PANTHER" id="PTHR43133">
    <property type="entry name" value="RNA POLYMERASE ECF-TYPE SIGMA FACTO"/>
    <property type="match status" value="1"/>
</dbReference>
<dbReference type="InterPro" id="IPR007627">
    <property type="entry name" value="RNA_pol_sigma70_r2"/>
</dbReference>
<evidence type="ECO:0000256" key="1">
    <source>
        <dbReference type="ARBA" id="ARBA00010641"/>
    </source>
</evidence>
<dbReference type="Gene3D" id="1.10.10.10">
    <property type="entry name" value="Winged helix-like DNA-binding domain superfamily/Winged helix DNA-binding domain"/>
    <property type="match status" value="1"/>
</dbReference>
<sequence length="199" mass="23278">MENTEKIIIEQLKAGDERAYKYIYDHHYVFLCHIAYGYVRDHFIAETVVGDTIFHLWEIRDSLDITVSIRAYLARAVRNRCINHLTLTHERNEVSLSIITSSENTPDNGFIISDKYPLGILLEHELEETIFNSISKLPKECRAVFEKSRFEEKKYEEIAQELGISVNTVKYHIKKALSQLKLDLGKYLLILLLLFLKMK</sequence>
<evidence type="ECO:0000259" key="6">
    <source>
        <dbReference type="Pfam" id="PF08281"/>
    </source>
</evidence>
<keyword evidence="4" id="KW-0804">Transcription</keyword>
<dbReference type="InterPro" id="IPR013249">
    <property type="entry name" value="RNA_pol_sigma70_r4_t2"/>
</dbReference>
<protein>
    <submittedName>
        <fullName evidence="7">RNA polymerase sigma-70 factor</fullName>
    </submittedName>
</protein>
<dbReference type="SUPFAM" id="SSF88659">
    <property type="entry name" value="Sigma3 and sigma4 domains of RNA polymerase sigma factors"/>
    <property type="match status" value="1"/>
</dbReference>
<name>A0A4V3RT62_9BACT</name>
<dbReference type="RefSeq" id="WP_135951836.1">
    <property type="nucleotide sequence ID" value="NZ_CAJUNV010000040.1"/>
</dbReference>
<dbReference type="InterPro" id="IPR036388">
    <property type="entry name" value="WH-like_DNA-bd_sf"/>
</dbReference>
<dbReference type="GO" id="GO:0016987">
    <property type="term" value="F:sigma factor activity"/>
    <property type="evidence" value="ECO:0007669"/>
    <property type="project" value="UniProtKB-KW"/>
</dbReference>
<dbReference type="Gene3D" id="1.10.1740.10">
    <property type="match status" value="1"/>
</dbReference>
<evidence type="ECO:0000256" key="3">
    <source>
        <dbReference type="ARBA" id="ARBA00023082"/>
    </source>
</evidence>
<keyword evidence="3" id="KW-0731">Sigma factor</keyword>
<dbReference type="AlphaFoldDB" id="A0A4V3RT62"/>
<dbReference type="InterPro" id="IPR013325">
    <property type="entry name" value="RNA_pol_sigma_r2"/>
</dbReference>
<gene>
    <name evidence="7" type="ORF">E5339_11795</name>
</gene>
<evidence type="ECO:0000259" key="5">
    <source>
        <dbReference type="Pfam" id="PF04542"/>
    </source>
</evidence>
<dbReference type="NCBIfam" id="TIGR02937">
    <property type="entry name" value="sigma70-ECF"/>
    <property type="match status" value="1"/>
</dbReference>
<dbReference type="SUPFAM" id="SSF88946">
    <property type="entry name" value="Sigma2 domain of RNA polymerase sigma factors"/>
    <property type="match status" value="1"/>
</dbReference>
<dbReference type="CDD" id="cd06171">
    <property type="entry name" value="Sigma70_r4"/>
    <property type="match status" value="1"/>
</dbReference>
<evidence type="ECO:0000256" key="4">
    <source>
        <dbReference type="ARBA" id="ARBA00023163"/>
    </source>
</evidence>
<proteinExistence type="inferred from homology"/>
<evidence type="ECO:0000313" key="7">
    <source>
        <dbReference type="EMBL" id="TGY69869.1"/>
    </source>
</evidence>
<dbReference type="Proteomes" id="UP000310760">
    <property type="component" value="Unassembled WGS sequence"/>
</dbReference>
<evidence type="ECO:0000256" key="2">
    <source>
        <dbReference type="ARBA" id="ARBA00023015"/>
    </source>
</evidence>
<organism evidence="7 8">
    <name type="scientific">Phocaeicola sartorii</name>
    <dbReference type="NCBI Taxonomy" id="671267"/>
    <lineage>
        <taxon>Bacteria</taxon>
        <taxon>Pseudomonadati</taxon>
        <taxon>Bacteroidota</taxon>
        <taxon>Bacteroidia</taxon>
        <taxon>Bacteroidales</taxon>
        <taxon>Bacteroidaceae</taxon>
        <taxon>Phocaeicola</taxon>
    </lineage>
</organism>
<dbReference type="PANTHER" id="PTHR43133:SF46">
    <property type="entry name" value="RNA POLYMERASE SIGMA-70 FACTOR ECF SUBFAMILY"/>
    <property type="match status" value="1"/>
</dbReference>
<dbReference type="Pfam" id="PF08281">
    <property type="entry name" value="Sigma70_r4_2"/>
    <property type="match status" value="1"/>
</dbReference>
<comment type="caution">
    <text evidence="7">The sequence shown here is derived from an EMBL/GenBank/DDBJ whole genome shotgun (WGS) entry which is preliminary data.</text>
</comment>
<feature type="domain" description="RNA polymerase sigma-70 region 2" evidence="5">
    <location>
        <begin position="23"/>
        <end position="85"/>
    </location>
</feature>
<keyword evidence="2" id="KW-0805">Transcription regulation</keyword>
<dbReference type="InterPro" id="IPR013324">
    <property type="entry name" value="RNA_pol_sigma_r3/r4-like"/>
</dbReference>
<reference evidence="7 8" key="1">
    <citation type="submission" date="2019-04" db="EMBL/GenBank/DDBJ databases">
        <title>Microbes associate with the intestines of laboratory mice.</title>
        <authorList>
            <person name="Navarre W."/>
            <person name="Wong E."/>
            <person name="Huang K."/>
            <person name="Tropini C."/>
            <person name="Ng K."/>
            <person name="Yu B."/>
        </authorList>
    </citation>
    <scope>NUCLEOTIDE SEQUENCE [LARGE SCALE GENOMIC DNA]</scope>
    <source>
        <strain evidence="7 8">NM22_B1</strain>
    </source>
</reference>
<comment type="similarity">
    <text evidence="1">Belongs to the sigma-70 factor family. ECF subfamily.</text>
</comment>
<dbReference type="InterPro" id="IPR039425">
    <property type="entry name" value="RNA_pol_sigma-70-like"/>
</dbReference>
<dbReference type="EMBL" id="SRYJ01000024">
    <property type="protein sequence ID" value="TGY69869.1"/>
    <property type="molecule type" value="Genomic_DNA"/>
</dbReference>
<accession>A0A4V3RT62</accession>
<dbReference type="GO" id="GO:0003677">
    <property type="term" value="F:DNA binding"/>
    <property type="evidence" value="ECO:0007669"/>
    <property type="project" value="InterPro"/>
</dbReference>
<evidence type="ECO:0000313" key="8">
    <source>
        <dbReference type="Proteomes" id="UP000310760"/>
    </source>
</evidence>
<dbReference type="InterPro" id="IPR014284">
    <property type="entry name" value="RNA_pol_sigma-70_dom"/>
</dbReference>
<dbReference type="InterPro" id="IPR014327">
    <property type="entry name" value="RNA_pol_sigma70_bacteroid"/>
</dbReference>